<keyword evidence="4 6" id="KW-0472">Membrane</keyword>
<dbReference type="InterPro" id="IPR036259">
    <property type="entry name" value="MFS_trans_sf"/>
</dbReference>
<dbReference type="PANTHER" id="PTHR42718">
    <property type="entry name" value="MAJOR FACILITATOR SUPERFAMILY MULTIDRUG TRANSPORTER MFSC"/>
    <property type="match status" value="1"/>
</dbReference>
<organism evidence="8 9">
    <name type="scientific">Phanerochaete sordida</name>
    <dbReference type="NCBI Taxonomy" id="48140"/>
    <lineage>
        <taxon>Eukaryota</taxon>
        <taxon>Fungi</taxon>
        <taxon>Dikarya</taxon>
        <taxon>Basidiomycota</taxon>
        <taxon>Agaricomycotina</taxon>
        <taxon>Agaricomycetes</taxon>
        <taxon>Polyporales</taxon>
        <taxon>Phanerochaetaceae</taxon>
        <taxon>Phanerochaete</taxon>
    </lineage>
</organism>
<comment type="subcellular location">
    <subcellularLocation>
        <location evidence="1">Membrane</location>
        <topology evidence="1">Multi-pass membrane protein</topology>
    </subcellularLocation>
</comment>
<reference evidence="8 9" key="1">
    <citation type="submission" date="2021-08" db="EMBL/GenBank/DDBJ databases">
        <title>Draft Genome Sequence of Phanerochaete sordida strain YK-624.</title>
        <authorList>
            <person name="Mori T."/>
            <person name="Dohra H."/>
            <person name="Suzuki T."/>
            <person name="Kawagishi H."/>
            <person name="Hirai H."/>
        </authorList>
    </citation>
    <scope>NUCLEOTIDE SEQUENCE [LARGE SCALE GENOMIC DNA]</scope>
    <source>
        <strain evidence="8 9">YK-624</strain>
    </source>
</reference>
<feature type="transmembrane region" description="Helical" evidence="6">
    <location>
        <begin position="169"/>
        <end position="187"/>
    </location>
</feature>
<dbReference type="GO" id="GO:0016020">
    <property type="term" value="C:membrane"/>
    <property type="evidence" value="ECO:0007669"/>
    <property type="project" value="UniProtKB-SubCell"/>
</dbReference>
<dbReference type="SUPFAM" id="SSF103473">
    <property type="entry name" value="MFS general substrate transporter"/>
    <property type="match status" value="1"/>
</dbReference>
<dbReference type="GO" id="GO:0022857">
    <property type="term" value="F:transmembrane transporter activity"/>
    <property type="evidence" value="ECO:0007669"/>
    <property type="project" value="InterPro"/>
</dbReference>
<dbReference type="PANTHER" id="PTHR42718:SF10">
    <property type="entry name" value="TRANSPORTER, PUTATIVE (AFU_ORTHOLOGUE AFUA_8G06760)-RELATED"/>
    <property type="match status" value="1"/>
</dbReference>
<dbReference type="Pfam" id="PF07690">
    <property type="entry name" value="MFS_1"/>
    <property type="match status" value="1"/>
</dbReference>
<dbReference type="InterPro" id="IPR020846">
    <property type="entry name" value="MFS_dom"/>
</dbReference>
<feature type="transmembrane region" description="Helical" evidence="6">
    <location>
        <begin position="101"/>
        <end position="123"/>
    </location>
</feature>
<feature type="region of interest" description="Disordered" evidence="5">
    <location>
        <begin position="502"/>
        <end position="533"/>
    </location>
</feature>
<proteinExistence type="predicted"/>
<dbReference type="Gene3D" id="1.20.1720.10">
    <property type="entry name" value="Multidrug resistance protein D"/>
    <property type="match status" value="1"/>
</dbReference>
<name>A0A9P3GPK6_9APHY</name>
<dbReference type="PROSITE" id="PS50850">
    <property type="entry name" value="MFS"/>
    <property type="match status" value="1"/>
</dbReference>
<sequence length="533" mass="55748">MPGSKSRDACIIAIVCCVTVLSVFTSGATSVAITTIGRDLGFSQEDLQWPVNVYSLSYGCLLLLCGRMADIWGSKRMFLAGSAWFSVWSIAAAFAKNPPTFIIFAGLQGIGSAANTPSGISIISSYFETGKKKNTAFAVLSAGQSIGFIIGMILGGVLSQSTASWRTIFWLQAGLAAALCVGGWFVLPDDDVSQRYSMGLDWVGAILGTTGIGMLVSDLAESTVTPKGWATPFVPSLLGTSVLLLVSFVLWELRREARGQSVLLPMSMWTQPGAKMVPVMLFMFFGWWGFNTLGYYVPLFFQQVQGLTPLQTAVRLVPMGCSGLISNILAGYLVGVIRGQVLVVASLLSGLASCLVFALIDVHASYWAMALPAVLLLPVLDVAYTVANIQVCSSFPAHSQALAGSIFNVATRLGTSIGLAVTSTLAASVSARFARAHPPLAPDAPDVLMAGFRAAGWLCCGACALAVLISAVGMRGVGFVGQSAPVVEKPASGDVELARVSLSGGAGGENAGSVRGEAPTRESKEDVVRAQEV</sequence>
<evidence type="ECO:0000256" key="1">
    <source>
        <dbReference type="ARBA" id="ARBA00004141"/>
    </source>
</evidence>
<feature type="transmembrane region" description="Helical" evidence="6">
    <location>
        <begin position="274"/>
        <end position="296"/>
    </location>
</feature>
<evidence type="ECO:0000259" key="7">
    <source>
        <dbReference type="PROSITE" id="PS50850"/>
    </source>
</evidence>
<feature type="transmembrane region" description="Helical" evidence="6">
    <location>
        <begin position="48"/>
        <end position="65"/>
    </location>
</feature>
<feature type="transmembrane region" description="Helical" evidence="6">
    <location>
        <begin position="199"/>
        <end position="217"/>
    </location>
</feature>
<evidence type="ECO:0000256" key="6">
    <source>
        <dbReference type="SAM" id="Phobius"/>
    </source>
</evidence>
<gene>
    <name evidence="8" type="ORF">PsYK624_133720</name>
</gene>
<keyword evidence="9" id="KW-1185">Reference proteome</keyword>
<feature type="transmembrane region" description="Helical" evidence="6">
    <location>
        <begin position="341"/>
        <end position="360"/>
    </location>
</feature>
<feature type="domain" description="Major facilitator superfamily (MFS) profile" evidence="7">
    <location>
        <begin position="11"/>
        <end position="478"/>
    </location>
</feature>
<evidence type="ECO:0000256" key="3">
    <source>
        <dbReference type="ARBA" id="ARBA00022989"/>
    </source>
</evidence>
<dbReference type="Gene3D" id="1.20.1250.20">
    <property type="entry name" value="MFS general substrate transporter like domains"/>
    <property type="match status" value="1"/>
</dbReference>
<keyword evidence="3 6" id="KW-1133">Transmembrane helix</keyword>
<feature type="transmembrane region" description="Helical" evidence="6">
    <location>
        <begin position="454"/>
        <end position="474"/>
    </location>
</feature>
<protein>
    <submittedName>
        <fullName evidence="8">MFS general substrate transporter</fullName>
    </submittedName>
</protein>
<keyword evidence="2 6" id="KW-0812">Transmembrane</keyword>
<feature type="transmembrane region" description="Helical" evidence="6">
    <location>
        <begin position="135"/>
        <end position="157"/>
    </location>
</feature>
<feature type="transmembrane region" description="Helical" evidence="6">
    <location>
        <begin position="316"/>
        <end position="334"/>
    </location>
</feature>
<feature type="transmembrane region" description="Helical" evidence="6">
    <location>
        <begin position="366"/>
        <end position="389"/>
    </location>
</feature>
<dbReference type="EMBL" id="BPQB01000068">
    <property type="protein sequence ID" value="GJE97159.1"/>
    <property type="molecule type" value="Genomic_DNA"/>
</dbReference>
<evidence type="ECO:0000313" key="8">
    <source>
        <dbReference type="EMBL" id="GJE97159.1"/>
    </source>
</evidence>
<dbReference type="AlphaFoldDB" id="A0A9P3GPK6"/>
<comment type="caution">
    <text evidence="8">The sequence shown here is derived from an EMBL/GenBank/DDBJ whole genome shotgun (WGS) entry which is preliminary data.</text>
</comment>
<feature type="transmembrane region" description="Helical" evidence="6">
    <location>
        <begin position="77"/>
        <end position="95"/>
    </location>
</feature>
<evidence type="ECO:0000313" key="9">
    <source>
        <dbReference type="Proteomes" id="UP000703269"/>
    </source>
</evidence>
<feature type="compositionally biased region" description="Basic and acidic residues" evidence="5">
    <location>
        <begin position="518"/>
        <end position="533"/>
    </location>
</feature>
<accession>A0A9P3GPK6</accession>
<dbReference type="Proteomes" id="UP000703269">
    <property type="component" value="Unassembled WGS sequence"/>
</dbReference>
<dbReference type="InterPro" id="IPR011701">
    <property type="entry name" value="MFS"/>
</dbReference>
<dbReference type="OrthoDB" id="440755at2759"/>
<feature type="transmembrane region" description="Helical" evidence="6">
    <location>
        <begin position="229"/>
        <end position="253"/>
    </location>
</feature>
<evidence type="ECO:0000256" key="2">
    <source>
        <dbReference type="ARBA" id="ARBA00022692"/>
    </source>
</evidence>
<evidence type="ECO:0000256" key="4">
    <source>
        <dbReference type="ARBA" id="ARBA00023136"/>
    </source>
</evidence>
<feature type="transmembrane region" description="Helical" evidence="6">
    <location>
        <begin position="409"/>
        <end position="434"/>
    </location>
</feature>
<evidence type="ECO:0000256" key="5">
    <source>
        <dbReference type="SAM" id="MobiDB-lite"/>
    </source>
</evidence>